<dbReference type="InterPro" id="IPR002110">
    <property type="entry name" value="Ankyrin_rpt"/>
</dbReference>
<feature type="region of interest" description="Disordered" evidence="4">
    <location>
        <begin position="232"/>
        <end position="255"/>
    </location>
</feature>
<dbReference type="Proteomes" id="UP000280434">
    <property type="component" value="Unassembled WGS sequence"/>
</dbReference>
<accession>A0A494XT80</accession>
<dbReference type="OrthoDB" id="198309at2"/>
<dbReference type="PANTHER" id="PTHR24171:SF8">
    <property type="entry name" value="BRCA1-ASSOCIATED RING DOMAIN PROTEIN 1"/>
    <property type="match status" value="1"/>
</dbReference>
<evidence type="ECO:0000313" key="6">
    <source>
        <dbReference type="EMBL" id="RKP52851.1"/>
    </source>
</evidence>
<evidence type="ECO:0000313" key="7">
    <source>
        <dbReference type="Proteomes" id="UP000280434"/>
    </source>
</evidence>
<keyword evidence="2 3" id="KW-0040">ANK repeat</keyword>
<dbReference type="AlphaFoldDB" id="A0A494XT80"/>
<dbReference type="GO" id="GO:0085020">
    <property type="term" value="P:protein K6-linked ubiquitination"/>
    <property type="evidence" value="ECO:0007669"/>
    <property type="project" value="TreeGrafter"/>
</dbReference>
<dbReference type="PRINTS" id="PR01415">
    <property type="entry name" value="ANKYRIN"/>
</dbReference>
<dbReference type="Pfam" id="PF13857">
    <property type="entry name" value="Ank_5"/>
    <property type="match status" value="1"/>
</dbReference>
<dbReference type="SUPFAM" id="SSF48403">
    <property type="entry name" value="Ankyrin repeat"/>
    <property type="match status" value="1"/>
</dbReference>
<dbReference type="PANTHER" id="PTHR24171">
    <property type="entry name" value="ANKYRIN REPEAT DOMAIN-CONTAINING PROTEIN 39-RELATED"/>
    <property type="match status" value="1"/>
</dbReference>
<dbReference type="GO" id="GO:0004842">
    <property type="term" value="F:ubiquitin-protein transferase activity"/>
    <property type="evidence" value="ECO:0007669"/>
    <property type="project" value="TreeGrafter"/>
</dbReference>
<feature type="repeat" description="ANK" evidence="3">
    <location>
        <begin position="142"/>
        <end position="174"/>
    </location>
</feature>
<keyword evidence="1" id="KW-0677">Repeat</keyword>
<evidence type="ECO:0000256" key="2">
    <source>
        <dbReference type="ARBA" id="ARBA00023043"/>
    </source>
</evidence>
<evidence type="ECO:0000256" key="3">
    <source>
        <dbReference type="PROSITE-ProRule" id="PRU00023"/>
    </source>
</evidence>
<feature type="chain" id="PRO_5019786357" evidence="5">
    <location>
        <begin position="44"/>
        <end position="255"/>
    </location>
</feature>
<feature type="signal peptide" evidence="5">
    <location>
        <begin position="1"/>
        <end position="43"/>
    </location>
</feature>
<reference evidence="6 7" key="1">
    <citation type="submission" date="2018-10" db="EMBL/GenBank/DDBJ databases">
        <title>Paraburkholderia sp. 7MK8-2, isolated from soil.</title>
        <authorList>
            <person name="Gao Z.-H."/>
            <person name="Qiu L.-H."/>
        </authorList>
    </citation>
    <scope>NUCLEOTIDE SEQUENCE [LARGE SCALE GENOMIC DNA]</scope>
    <source>
        <strain evidence="6 7">7MK8-2</strain>
    </source>
</reference>
<dbReference type="PROSITE" id="PS50088">
    <property type="entry name" value="ANK_REPEAT"/>
    <property type="match status" value="2"/>
</dbReference>
<dbReference type="EMBL" id="RBZV01000001">
    <property type="protein sequence ID" value="RKP52851.1"/>
    <property type="molecule type" value="Genomic_DNA"/>
</dbReference>
<gene>
    <name evidence="6" type="ORF">D7S89_03480</name>
</gene>
<dbReference type="Pfam" id="PF12796">
    <property type="entry name" value="Ank_2"/>
    <property type="match status" value="1"/>
</dbReference>
<dbReference type="InterPro" id="IPR036770">
    <property type="entry name" value="Ankyrin_rpt-contain_sf"/>
</dbReference>
<dbReference type="PROSITE" id="PS50297">
    <property type="entry name" value="ANK_REP_REGION"/>
    <property type="match status" value="2"/>
</dbReference>
<organism evidence="6 7">
    <name type="scientific">Trinickia fusca</name>
    <dbReference type="NCBI Taxonomy" id="2419777"/>
    <lineage>
        <taxon>Bacteria</taxon>
        <taxon>Pseudomonadati</taxon>
        <taxon>Pseudomonadota</taxon>
        <taxon>Betaproteobacteria</taxon>
        <taxon>Burkholderiales</taxon>
        <taxon>Burkholderiaceae</taxon>
        <taxon>Trinickia</taxon>
    </lineage>
</organism>
<evidence type="ECO:0000256" key="4">
    <source>
        <dbReference type="SAM" id="MobiDB-lite"/>
    </source>
</evidence>
<name>A0A494XT80_9BURK</name>
<feature type="repeat" description="ANK" evidence="3">
    <location>
        <begin position="175"/>
        <end position="207"/>
    </location>
</feature>
<keyword evidence="5" id="KW-0732">Signal</keyword>
<comment type="caution">
    <text evidence="6">The sequence shown here is derived from an EMBL/GenBank/DDBJ whole genome shotgun (WGS) entry which is preliminary data.</text>
</comment>
<proteinExistence type="predicted"/>
<evidence type="ECO:0000256" key="5">
    <source>
        <dbReference type="SAM" id="SignalP"/>
    </source>
</evidence>
<dbReference type="Gene3D" id="1.25.40.20">
    <property type="entry name" value="Ankyrin repeat-containing domain"/>
    <property type="match status" value="2"/>
</dbReference>
<feature type="compositionally biased region" description="Polar residues" evidence="4">
    <location>
        <begin position="237"/>
        <end position="246"/>
    </location>
</feature>
<protein>
    <submittedName>
        <fullName evidence="6">Ankyrin repeat domain-containing protein</fullName>
    </submittedName>
</protein>
<sequence>MLPPAPRTPATVPTRRLALRYRLHRVLLGLASGMAAVTLTAHAAGADNTVVKAVKFDDVKEINKQLAKGLDPNATDPQGMPLIVLAAREKSDKVAAVLAANPKTDVDQLDRADENAMMLASLNGDITIVKLLIDKDAEINKKGWAPLHYAAANGHDDIAQLLLDRSAYIDAASPNGTTPLMMAARGNHASTIKLLLAAGADASLKNQLGLTALDFAKQYHAKDATDVLEAVAAETPKNASPASSTAPDKAQNGAK</sequence>
<keyword evidence="7" id="KW-1185">Reference proteome</keyword>
<evidence type="ECO:0000256" key="1">
    <source>
        <dbReference type="ARBA" id="ARBA00022737"/>
    </source>
</evidence>
<dbReference type="SMART" id="SM00248">
    <property type="entry name" value="ANK"/>
    <property type="match status" value="4"/>
</dbReference>